<keyword evidence="4" id="KW-1185">Reference proteome</keyword>
<gene>
    <name evidence="3" type="ORF">HOLleu_17159</name>
</gene>
<evidence type="ECO:0000256" key="2">
    <source>
        <dbReference type="SAM" id="MobiDB-lite"/>
    </source>
</evidence>
<name>A0A9Q1C777_HOLLE</name>
<evidence type="ECO:0000256" key="1">
    <source>
        <dbReference type="SAM" id="Coils"/>
    </source>
</evidence>
<reference evidence="3" key="1">
    <citation type="submission" date="2021-10" db="EMBL/GenBank/DDBJ databases">
        <title>Tropical sea cucumber genome reveals ecological adaptation and Cuvierian tubules defense mechanism.</title>
        <authorList>
            <person name="Chen T."/>
        </authorList>
    </citation>
    <scope>NUCLEOTIDE SEQUENCE</scope>
    <source>
        <strain evidence="3">Nanhai2018</strain>
        <tissue evidence="3">Muscle</tissue>
    </source>
</reference>
<feature type="coiled-coil region" evidence="1">
    <location>
        <begin position="82"/>
        <end position="109"/>
    </location>
</feature>
<sequence>MPRRRPRGSLGPRNQWDSVGRGRGAQRGNLGLGLSSSLTQLELADSGDECTSIDTLSDQLESSIQLMYTELQKICKEFVKAIERNTRDIKTLQAENNTLKENCQSLETQTIIYCFFSKGPCDTSQQSGKIPS</sequence>
<dbReference type="Proteomes" id="UP001152320">
    <property type="component" value="Chromosome 7"/>
</dbReference>
<evidence type="ECO:0000313" key="4">
    <source>
        <dbReference type="Proteomes" id="UP001152320"/>
    </source>
</evidence>
<accession>A0A9Q1C777</accession>
<organism evidence="3 4">
    <name type="scientific">Holothuria leucospilota</name>
    <name type="common">Black long sea cucumber</name>
    <name type="synonym">Mertensiothuria leucospilota</name>
    <dbReference type="NCBI Taxonomy" id="206669"/>
    <lineage>
        <taxon>Eukaryota</taxon>
        <taxon>Metazoa</taxon>
        <taxon>Echinodermata</taxon>
        <taxon>Eleutherozoa</taxon>
        <taxon>Echinozoa</taxon>
        <taxon>Holothuroidea</taxon>
        <taxon>Aspidochirotacea</taxon>
        <taxon>Aspidochirotida</taxon>
        <taxon>Holothuriidae</taxon>
        <taxon>Holothuria</taxon>
    </lineage>
</organism>
<keyword evidence="1" id="KW-0175">Coiled coil</keyword>
<dbReference type="AlphaFoldDB" id="A0A9Q1C777"/>
<comment type="caution">
    <text evidence="3">The sequence shown here is derived from an EMBL/GenBank/DDBJ whole genome shotgun (WGS) entry which is preliminary data.</text>
</comment>
<evidence type="ECO:0000313" key="3">
    <source>
        <dbReference type="EMBL" id="KAJ8039440.1"/>
    </source>
</evidence>
<dbReference type="EMBL" id="JAIZAY010000007">
    <property type="protein sequence ID" value="KAJ8039440.1"/>
    <property type="molecule type" value="Genomic_DNA"/>
</dbReference>
<protein>
    <submittedName>
        <fullName evidence="3">Uncharacterized protein</fullName>
    </submittedName>
</protein>
<feature type="region of interest" description="Disordered" evidence="2">
    <location>
        <begin position="1"/>
        <end position="31"/>
    </location>
</feature>
<proteinExistence type="predicted"/>